<accession>A0A1K1LDU2</accession>
<dbReference type="RefSeq" id="WP_072333838.1">
    <property type="nucleotide sequence ID" value="NZ_LT630450.1"/>
</dbReference>
<keyword evidence="4" id="KW-1185">Reference proteome</keyword>
<evidence type="ECO:0000256" key="1">
    <source>
        <dbReference type="ARBA" id="ARBA00006315"/>
    </source>
</evidence>
<dbReference type="EMBL" id="LT630450">
    <property type="protein sequence ID" value="SFV72853.1"/>
    <property type="molecule type" value="Genomic_DNA"/>
</dbReference>
<proteinExistence type="inferred from homology"/>
<gene>
    <name evidence="3" type="ORF">DESPIGER_0990</name>
</gene>
<dbReference type="AlphaFoldDB" id="A0A1K1LDU2"/>
<keyword evidence="3" id="KW-0560">Oxidoreductase</keyword>
<dbReference type="OrthoDB" id="9785549at2"/>
<evidence type="ECO:0000256" key="2">
    <source>
        <dbReference type="HAMAP-Rule" id="MF_00055"/>
    </source>
</evidence>
<reference evidence="4" key="1">
    <citation type="submission" date="2016-10" db="EMBL/GenBank/DDBJ databases">
        <authorList>
            <person name="Wegmann U."/>
        </authorList>
    </citation>
    <scope>NUCLEOTIDE SEQUENCE [LARGE SCALE GENOMIC DNA]</scope>
</reference>
<protein>
    <recommendedName>
        <fullName evidence="2">MEMO1 family protein DESPIGER_0990</fullName>
    </recommendedName>
</protein>
<dbReference type="GO" id="GO:0051213">
    <property type="term" value="F:dioxygenase activity"/>
    <property type="evidence" value="ECO:0007669"/>
    <property type="project" value="UniProtKB-KW"/>
</dbReference>
<dbReference type="Gene3D" id="3.40.830.10">
    <property type="entry name" value="LigB-like"/>
    <property type="match status" value="1"/>
</dbReference>
<evidence type="ECO:0000313" key="3">
    <source>
        <dbReference type="EMBL" id="SFV72853.1"/>
    </source>
</evidence>
<dbReference type="NCBIfam" id="TIGR04336">
    <property type="entry name" value="AmmeMemoSam_B"/>
    <property type="match status" value="1"/>
</dbReference>
<dbReference type="InterPro" id="IPR002737">
    <property type="entry name" value="MEMO1_fam"/>
</dbReference>
<comment type="similarity">
    <text evidence="1 2">Belongs to the MEMO1 family.</text>
</comment>
<name>A0A1K1LDU2_9BACT</name>
<dbReference type="CDD" id="cd07361">
    <property type="entry name" value="MEMO_like"/>
    <property type="match status" value="1"/>
</dbReference>
<evidence type="ECO:0000313" key="4">
    <source>
        <dbReference type="Proteomes" id="UP000186323"/>
    </source>
</evidence>
<dbReference type="PANTHER" id="PTHR11060">
    <property type="entry name" value="PROTEIN MEMO1"/>
    <property type="match status" value="1"/>
</dbReference>
<dbReference type="Pfam" id="PF01875">
    <property type="entry name" value="Memo"/>
    <property type="match status" value="1"/>
</dbReference>
<sequence>MHLRQPAVAGRFYTDVPADLRAEVESFLKQGAALPASALAAGDADRLAGLMLPHAGHVYSGRVIGATLAHVRLPRTVFLLCPNHTGLGTPLSVWPAGAWQTPLGPVPVDGEMARLLCEADEDFSADVMGHVREHSIEVLLPFLQVCAGDAPLHVVPVCVGTGQAPVLRTAGQRLARVLERCRVRDGRRPLLLVSSDMNHYEDQQTTLRKDDLALEAALRGDADALLVTVAREGISMCGAAPLALAFYALRAWAPGAAVRATLVMHETSAAVSHDTEHVVGYAGLRIFSC</sequence>
<dbReference type="PANTHER" id="PTHR11060:SF0">
    <property type="entry name" value="PROTEIN MEMO1"/>
    <property type="match status" value="1"/>
</dbReference>
<dbReference type="KEGG" id="dpg:DESPIGER_0990"/>
<keyword evidence="3" id="KW-0223">Dioxygenase</keyword>
<organism evidence="3 4">
    <name type="scientific">Desulfovibrio piger</name>
    <dbReference type="NCBI Taxonomy" id="901"/>
    <lineage>
        <taxon>Bacteria</taxon>
        <taxon>Pseudomonadati</taxon>
        <taxon>Thermodesulfobacteriota</taxon>
        <taxon>Desulfovibrionia</taxon>
        <taxon>Desulfovibrionales</taxon>
        <taxon>Desulfovibrionaceae</taxon>
        <taxon>Desulfovibrio</taxon>
    </lineage>
</organism>
<dbReference type="HAMAP" id="MF_00055">
    <property type="entry name" value="MEMO1"/>
    <property type="match status" value="1"/>
</dbReference>
<dbReference type="Proteomes" id="UP000186323">
    <property type="component" value="Chromosome I"/>
</dbReference>